<dbReference type="AlphaFoldDB" id="C8Z838"/>
<protein>
    <submittedName>
        <fullName evidence="1">EC1118_1G1_0551p</fullName>
    </submittedName>
</protein>
<dbReference type="Proteomes" id="UP000000286">
    <property type="component" value="Chromosome VII"/>
</dbReference>
<dbReference type="HOGENOM" id="CLU_2135477_0_0_1"/>
<gene>
    <name evidence="1" type="ORF">EC1118_1G1_0551g</name>
</gene>
<evidence type="ECO:0000313" key="1">
    <source>
        <dbReference type="EMBL" id="CAY79554.1"/>
    </source>
</evidence>
<name>C8Z838_YEAS8</name>
<proteinExistence type="predicted"/>
<dbReference type="EMBL" id="FN393070">
    <property type="protein sequence ID" value="CAY79554.1"/>
    <property type="molecule type" value="Genomic_DNA"/>
</dbReference>
<sequence length="113" mass="12066">MSILSSTQSTILRIPSGLITLLLSKLFLLLRVEPSSASMSISESELLLMGNINDESPKPGKLASAPLASLTNLVFSIDVKGLTLIATTMEDCLVSGTFMLVSIVYSWKENSSS</sequence>
<evidence type="ECO:0000313" key="2">
    <source>
        <dbReference type="Proteomes" id="UP000000286"/>
    </source>
</evidence>
<reference evidence="1 2" key="1">
    <citation type="journal article" date="2009" name="Proc. Natl. Acad. Sci. U.S.A.">
        <title>Eukaryote-to-eukaryote gene transfer events revealed by the genome sequence of the wine yeast Saccharomyces cerevisiae EC1118.</title>
        <authorList>
            <person name="Novo M."/>
            <person name="Bigey F."/>
            <person name="Beyne E."/>
            <person name="Galeote V."/>
            <person name="Gavory F."/>
            <person name="Mallet S."/>
            <person name="Cambot B."/>
            <person name="Legras J.L."/>
            <person name="Wincker P."/>
            <person name="Casaregola S."/>
            <person name="Dequin S."/>
        </authorList>
    </citation>
    <scope>NUCLEOTIDE SEQUENCE [LARGE SCALE GENOMIC DNA]</scope>
    <source>
        <strain evidence="2">Lalvin EC1118 / Prise de mousse</strain>
    </source>
</reference>
<accession>C8Z838</accession>
<organism evidence="1 2">
    <name type="scientific">Saccharomyces cerevisiae (strain Lalvin EC1118 / Prise de mousse)</name>
    <name type="common">Baker's yeast</name>
    <dbReference type="NCBI Taxonomy" id="643680"/>
    <lineage>
        <taxon>Eukaryota</taxon>
        <taxon>Fungi</taxon>
        <taxon>Dikarya</taxon>
        <taxon>Ascomycota</taxon>
        <taxon>Saccharomycotina</taxon>
        <taxon>Saccharomycetes</taxon>
        <taxon>Saccharomycetales</taxon>
        <taxon>Saccharomycetaceae</taxon>
        <taxon>Saccharomyces</taxon>
    </lineage>
</organism>